<keyword evidence="2" id="KW-0472">Membrane</keyword>
<dbReference type="InterPro" id="IPR003599">
    <property type="entry name" value="Ig_sub"/>
</dbReference>
<dbReference type="InterPro" id="IPR051275">
    <property type="entry name" value="Cell_adhesion_signaling"/>
</dbReference>
<dbReference type="InterPro" id="IPR036179">
    <property type="entry name" value="Ig-like_dom_sf"/>
</dbReference>
<keyword evidence="5" id="KW-0393">Immunoglobulin domain</keyword>
<dbReference type="PANTHER" id="PTHR11640">
    <property type="entry name" value="NEPHRIN"/>
    <property type="match status" value="1"/>
</dbReference>
<comment type="subcellular location">
    <subcellularLocation>
        <location evidence="1">Membrane</location>
        <topology evidence="1">Single-pass type I membrane protein</topology>
    </subcellularLocation>
</comment>
<organism evidence="8 9">
    <name type="scientific">Tegillarca granosa</name>
    <name type="common">Malaysian cockle</name>
    <name type="synonym">Anadara granosa</name>
    <dbReference type="NCBI Taxonomy" id="220873"/>
    <lineage>
        <taxon>Eukaryota</taxon>
        <taxon>Metazoa</taxon>
        <taxon>Spiralia</taxon>
        <taxon>Lophotrochozoa</taxon>
        <taxon>Mollusca</taxon>
        <taxon>Bivalvia</taxon>
        <taxon>Autobranchia</taxon>
        <taxon>Pteriomorphia</taxon>
        <taxon>Arcoida</taxon>
        <taxon>Arcoidea</taxon>
        <taxon>Arcidae</taxon>
        <taxon>Tegillarca</taxon>
    </lineage>
</organism>
<evidence type="ECO:0000259" key="7">
    <source>
        <dbReference type="PROSITE" id="PS50835"/>
    </source>
</evidence>
<keyword evidence="9" id="KW-1185">Reference proteome</keyword>
<dbReference type="EMBL" id="JARBDR010000736">
    <property type="protein sequence ID" value="KAJ8307735.1"/>
    <property type="molecule type" value="Genomic_DNA"/>
</dbReference>
<evidence type="ECO:0000256" key="1">
    <source>
        <dbReference type="ARBA" id="ARBA00004479"/>
    </source>
</evidence>
<dbReference type="SUPFAM" id="SSF48726">
    <property type="entry name" value="Immunoglobulin"/>
    <property type="match status" value="2"/>
</dbReference>
<proteinExistence type="predicted"/>
<dbReference type="Gene3D" id="2.60.40.10">
    <property type="entry name" value="Immunoglobulins"/>
    <property type="match status" value="2"/>
</dbReference>
<dbReference type="SMART" id="SM00408">
    <property type="entry name" value="IGc2"/>
    <property type="match status" value="2"/>
</dbReference>
<feature type="compositionally biased region" description="Polar residues" evidence="6">
    <location>
        <begin position="195"/>
        <end position="204"/>
    </location>
</feature>
<evidence type="ECO:0000313" key="9">
    <source>
        <dbReference type="Proteomes" id="UP001217089"/>
    </source>
</evidence>
<dbReference type="PROSITE" id="PS50835">
    <property type="entry name" value="IG_LIKE"/>
    <property type="match status" value="2"/>
</dbReference>
<dbReference type="Proteomes" id="UP001217089">
    <property type="component" value="Unassembled WGS sequence"/>
</dbReference>
<evidence type="ECO:0000256" key="2">
    <source>
        <dbReference type="ARBA" id="ARBA00023136"/>
    </source>
</evidence>
<evidence type="ECO:0000256" key="4">
    <source>
        <dbReference type="ARBA" id="ARBA00023180"/>
    </source>
</evidence>
<protein>
    <recommendedName>
        <fullName evidence="7">Ig-like domain-containing protein</fullName>
    </recommendedName>
</protein>
<dbReference type="PANTHER" id="PTHR11640:SF31">
    <property type="entry name" value="IRREGULAR CHIASM C-ROUGHEST PROTEIN-RELATED"/>
    <property type="match status" value="1"/>
</dbReference>
<evidence type="ECO:0000256" key="6">
    <source>
        <dbReference type="SAM" id="MobiDB-lite"/>
    </source>
</evidence>
<keyword evidence="3" id="KW-1015">Disulfide bond</keyword>
<evidence type="ECO:0000256" key="5">
    <source>
        <dbReference type="ARBA" id="ARBA00023319"/>
    </source>
</evidence>
<dbReference type="InterPro" id="IPR013783">
    <property type="entry name" value="Ig-like_fold"/>
</dbReference>
<evidence type="ECO:0000256" key="3">
    <source>
        <dbReference type="ARBA" id="ARBA00023157"/>
    </source>
</evidence>
<feature type="domain" description="Ig-like" evidence="7">
    <location>
        <begin position="129"/>
        <end position="215"/>
    </location>
</feature>
<dbReference type="InterPro" id="IPR003598">
    <property type="entry name" value="Ig_sub2"/>
</dbReference>
<keyword evidence="4" id="KW-0325">Glycoprotein</keyword>
<evidence type="ECO:0000313" key="8">
    <source>
        <dbReference type="EMBL" id="KAJ8307735.1"/>
    </source>
</evidence>
<reference evidence="8 9" key="1">
    <citation type="submission" date="2022-12" db="EMBL/GenBank/DDBJ databases">
        <title>Chromosome-level genome of Tegillarca granosa.</title>
        <authorList>
            <person name="Kim J."/>
        </authorList>
    </citation>
    <scope>NUCLEOTIDE SEQUENCE [LARGE SCALE GENOMIC DNA]</scope>
    <source>
        <strain evidence="8">Teg-2019</strain>
        <tissue evidence="8">Adductor muscle</tissue>
    </source>
</reference>
<accession>A0ABQ9EVJ7</accession>
<feature type="domain" description="Ig-like" evidence="7">
    <location>
        <begin position="15"/>
        <end position="87"/>
    </location>
</feature>
<dbReference type="Pfam" id="PF13927">
    <property type="entry name" value="Ig_3"/>
    <property type="match status" value="1"/>
</dbReference>
<comment type="caution">
    <text evidence="8">The sequence shown here is derived from an EMBL/GenBank/DDBJ whole genome shotgun (WGS) entry which is preliminary data.</text>
</comment>
<feature type="region of interest" description="Disordered" evidence="6">
    <location>
        <begin position="195"/>
        <end position="223"/>
    </location>
</feature>
<sequence>MITSCYRFLKLKNGPTIDPVSPQEFIAARYTSVSCDVKSYPVANVTWTGPNNFQQTGKTLIFNKITKSHTGIYNCTATNTLTPSGLSVINKQQQIDVDVDILCEYIISDYSKKQFKQLKLDNRLINDKPEIMDIPCPSIVEGENLTLTCLTRANPTAHSYKWTKIGDNTFQQLSKILVITNIRRTQSGKYKCTAMNTMSPSKGQPETGEEHGEVTMRFKAKRT</sequence>
<dbReference type="Pfam" id="PF13895">
    <property type="entry name" value="Ig_2"/>
    <property type="match status" value="1"/>
</dbReference>
<gene>
    <name evidence="8" type="ORF">KUTeg_014706</name>
</gene>
<dbReference type="InterPro" id="IPR007110">
    <property type="entry name" value="Ig-like_dom"/>
</dbReference>
<dbReference type="CDD" id="cd00096">
    <property type="entry name" value="Ig"/>
    <property type="match status" value="1"/>
</dbReference>
<dbReference type="SMART" id="SM00409">
    <property type="entry name" value="IG"/>
    <property type="match status" value="2"/>
</dbReference>
<name>A0ABQ9EVJ7_TEGGR</name>